<comment type="pathway">
    <text evidence="2">Cofactor biosynthesis; 7,8-dihydroneopterin triphosphate biosynthesis; 7,8-dihydroneopterin triphosphate from GTP: step 1/1.</text>
</comment>
<proteinExistence type="predicted"/>
<evidence type="ECO:0000256" key="2">
    <source>
        <dbReference type="ARBA" id="ARBA00005080"/>
    </source>
</evidence>
<comment type="caution">
    <text evidence="7">The sequence shown here is derived from an EMBL/GenBank/DDBJ whole genome shotgun (WGS) entry which is preliminary data.</text>
</comment>
<evidence type="ECO:0000256" key="4">
    <source>
        <dbReference type="ARBA" id="ARBA00022801"/>
    </source>
</evidence>
<dbReference type="EMBL" id="JBHUDL010000010">
    <property type="protein sequence ID" value="MFD1635094.1"/>
    <property type="molecule type" value="Genomic_DNA"/>
</dbReference>
<evidence type="ECO:0000256" key="1">
    <source>
        <dbReference type="ARBA" id="ARBA00001052"/>
    </source>
</evidence>
<dbReference type="PANTHER" id="PTHR11109:SF7">
    <property type="entry name" value="GTP CYCLOHYDROLASE 1"/>
    <property type="match status" value="1"/>
</dbReference>
<dbReference type="GO" id="GO:0003934">
    <property type="term" value="F:GTP cyclohydrolase I activity"/>
    <property type="evidence" value="ECO:0007669"/>
    <property type="project" value="UniProtKB-EC"/>
</dbReference>
<evidence type="ECO:0000256" key="3">
    <source>
        <dbReference type="ARBA" id="ARBA00012715"/>
    </source>
</evidence>
<evidence type="ECO:0000256" key="5">
    <source>
        <dbReference type="SAM" id="MobiDB-lite"/>
    </source>
</evidence>
<evidence type="ECO:0000313" key="8">
    <source>
        <dbReference type="Proteomes" id="UP001597075"/>
    </source>
</evidence>
<keyword evidence="8" id="KW-1185">Reference proteome</keyword>
<dbReference type="Pfam" id="PF01227">
    <property type="entry name" value="GTP_cyclohydroI"/>
    <property type="match status" value="1"/>
</dbReference>
<dbReference type="SUPFAM" id="SSF55620">
    <property type="entry name" value="Tetrahydrobiopterin biosynthesis enzymes-like"/>
    <property type="match status" value="1"/>
</dbReference>
<feature type="domain" description="GTP cyclohydrolase I" evidence="6">
    <location>
        <begin position="32"/>
        <end position="195"/>
    </location>
</feature>
<protein>
    <recommendedName>
        <fullName evidence="3">GTP cyclohydrolase I</fullName>
        <ecNumber evidence="3">3.5.4.16</ecNumber>
    </recommendedName>
</protein>
<dbReference type="RefSeq" id="WP_379824123.1">
    <property type="nucleotide sequence ID" value="NZ_CP187151.1"/>
</dbReference>
<evidence type="ECO:0000259" key="6">
    <source>
        <dbReference type="Pfam" id="PF01227"/>
    </source>
</evidence>
<organism evidence="7 8">
    <name type="scientific">Haloplanus ruber</name>
    <dbReference type="NCBI Taxonomy" id="869892"/>
    <lineage>
        <taxon>Archaea</taxon>
        <taxon>Methanobacteriati</taxon>
        <taxon>Methanobacteriota</taxon>
        <taxon>Stenosarchaea group</taxon>
        <taxon>Halobacteria</taxon>
        <taxon>Halobacteriales</taxon>
        <taxon>Haloferacaceae</taxon>
        <taxon>Haloplanus</taxon>
    </lineage>
</organism>
<dbReference type="PANTHER" id="PTHR11109">
    <property type="entry name" value="GTP CYCLOHYDROLASE I"/>
    <property type="match status" value="1"/>
</dbReference>
<keyword evidence="4 7" id="KW-0378">Hydrolase</keyword>
<comment type="catalytic activity">
    <reaction evidence="1">
        <text>GTP + H2O = 7,8-dihydroneopterin 3'-triphosphate + formate + H(+)</text>
        <dbReference type="Rhea" id="RHEA:17473"/>
        <dbReference type="ChEBI" id="CHEBI:15377"/>
        <dbReference type="ChEBI" id="CHEBI:15378"/>
        <dbReference type="ChEBI" id="CHEBI:15740"/>
        <dbReference type="ChEBI" id="CHEBI:37565"/>
        <dbReference type="ChEBI" id="CHEBI:58462"/>
        <dbReference type="EC" id="3.5.4.16"/>
    </reaction>
</comment>
<dbReference type="EC" id="3.5.4.16" evidence="3"/>
<dbReference type="InterPro" id="IPR001474">
    <property type="entry name" value="GTP_CycHdrlase_I"/>
</dbReference>
<dbReference type="Gene3D" id="1.10.286.10">
    <property type="match status" value="1"/>
</dbReference>
<name>A0ABD6D1P1_9EURY</name>
<evidence type="ECO:0000313" key="7">
    <source>
        <dbReference type="EMBL" id="MFD1635094.1"/>
    </source>
</evidence>
<dbReference type="FunFam" id="3.30.1130.10:FF:000001">
    <property type="entry name" value="GTP cyclohydrolase 1"/>
    <property type="match status" value="1"/>
</dbReference>
<dbReference type="Gene3D" id="3.30.1130.10">
    <property type="match status" value="1"/>
</dbReference>
<dbReference type="Proteomes" id="UP001597075">
    <property type="component" value="Unassembled WGS sequence"/>
</dbReference>
<dbReference type="InterPro" id="IPR020602">
    <property type="entry name" value="GTP_CycHdrlase_I_dom"/>
</dbReference>
<reference evidence="7 8" key="1">
    <citation type="journal article" date="2019" name="Int. J. Syst. Evol. Microbiol.">
        <title>The Global Catalogue of Microorganisms (GCM) 10K type strain sequencing project: providing services to taxonomists for standard genome sequencing and annotation.</title>
        <authorList>
            <consortium name="The Broad Institute Genomics Platform"/>
            <consortium name="The Broad Institute Genome Sequencing Center for Infectious Disease"/>
            <person name="Wu L."/>
            <person name="Ma J."/>
        </authorList>
    </citation>
    <scope>NUCLEOTIDE SEQUENCE [LARGE SCALE GENOMIC DNA]</scope>
    <source>
        <strain evidence="7 8">CGMCC 1.10594</strain>
    </source>
</reference>
<sequence length="210" mass="23590">MANEDTHLIETNRSSDSKNGESTAIDHEKAQRGVRLLLEAVGENPDRTELTETWKRRVPDVLETFSEGERLEDKPTMRTFDADSDGLIVKTGVPVYSLCEHHLLPYHGKAHVAYRPEDQVVGLSKLPRYVRWQSRRLTMQEQLTRDIADGLADEIGAEAVLVEITATHMCEAMRGVETATATTTRATVGSPTDTEQRRFRDAIQRAEDST</sequence>
<accession>A0ABD6D1P1</accession>
<dbReference type="InterPro" id="IPR043134">
    <property type="entry name" value="GTP-CH-I_N"/>
</dbReference>
<dbReference type="NCBIfam" id="NF006826">
    <property type="entry name" value="PRK09347.1-3"/>
    <property type="match status" value="1"/>
</dbReference>
<gene>
    <name evidence="7" type="primary">folE</name>
    <name evidence="7" type="ORF">ACFSBJ_15290</name>
</gene>
<dbReference type="InterPro" id="IPR043133">
    <property type="entry name" value="GTP-CH-I_C/QueF"/>
</dbReference>
<feature type="region of interest" description="Disordered" evidence="5">
    <location>
        <begin position="1"/>
        <end position="31"/>
    </location>
</feature>
<dbReference type="AlphaFoldDB" id="A0ABD6D1P1"/>